<keyword evidence="1" id="KW-1133">Transmembrane helix</keyword>
<name>A0A139INM0_9PEZI</name>
<keyword evidence="1" id="KW-0472">Membrane</keyword>
<evidence type="ECO:0000256" key="1">
    <source>
        <dbReference type="SAM" id="Phobius"/>
    </source>
</evidence>
<gene>
    <name evidence="2" type="ORF">AC579_5151</name>
</gene>
<sequence>MQNIPQLGSGLVPQEVTNKLQRLGFVCAIHDKQPERVVAIIQDLRRRATTPFLVNACHFACGDLYFRDMPNMVEIFRLAKERIQHFQKERNRIVAEIEKKRKRLAFMEWSVGLALFSLVPVVVEALALASIRTPQMFGTMSASFFFDIKPPAGYAMNPKTESKVGWFTIMRSASDFKHYSHQTQLSTDTHDQFKTPRLRFGCVVQYPVATKVVGITKDLSERAAKHFDVASARDAGPDNERRIA</sequence>
<dbReference type="OrthoDB" id="10542034at2759"/>
<organism evidence="2 3">
    <name type="scientific">Pseudocercospora musae</name>
    <dbReference type="NCBI Taxonomy" id="113226"/>
    <lineage>
        <taxon>Eukaryota</taxon>
        <taxon>Fungi</taxon>
        <taxon>Dikarya</taxon>
        <taxon>Ascomycota</taxon>
        <taxon>Pezizomycotina</taxon>
        <taxon>Dothideomycetes</taxon>
        <taxon>Dothideomycetidae</taxon>
        <taxon>Mycosphaerellales</taxon>
        <taxon>Mycosphaerellaceae</taxon>
        <taxon>Pseudocercospora</taxon>
    </lineage>
</organism>
<keyword evidence="3" id="KW-1185">Reference proteome</keyword>
<protein>
    <submittedName>
        <fullName evidence="2">Uncharacterized protein</fullName>
    </submittedName>
</protein>
<dbReference type="AlphaFoldDB" id="A0A139INM0"/>
<keyword evidence="1" id="KW-0812">Transmembrane</keyword>
<reference evidence="2 3" key="1">
    <citation type="submission" date="2015-07" db="EMBL/GenBank/DDBJ databases">
        <title>Comparative genomics of the Sigatoka disease complex on banana suggests a link between parallel evolutionary changes in Pseudocercospora fijiensis and Pseudocercospora eumusae and increased virulence on the banana host.</title>
        <authorList>
            <person name="Chang T.-C."/>
            <person name="Salvucci A."/>
            <person name="Crous P.W."/>
            <person name="Stergiopoulos I."/>
        </authorList>
    </citation>
    <scope>NUCLEOTIDE SEQUENCE [LARGE SCALE GENOMIC DNA]</scope>
    <source>
        <strain evidence="2 3">CBS 116634</strain>
    </source>
</reference>
<comment type="caution">
    <text evidence="2">The sequence shown here is derived from an EMBL/GenBank/DDBJ whole genome shotgun (WGS) entry which is preliminary data.</text>
</comment>
<evidence type="ECO:0000313" key="2">
    <source>
        <dbReference type="EMBL" id="KXT16408.1"/>
    </source>
</evidence>
<dbReference type="EMBL" id="LFZO01000037">
    <property type="protein sequence ID" value="KXT16408.1"/>
    <property type="molecule type" value="Genomic_DNA"/>
</dbReference>
<accession>A0A139INM0</accession>
<evidence type="ECO:0000313" key="3">
    <source>
        <dbReference type="Proteomes" id="UP000073492"/>
    </source>
</evidence>
<feature type="transmembrane region" description="Helical" evidence="1">
    <location>
        <begin position="109"/>
        <end position="131"/>
    </location>
</feature>
<proteinExistence type="predicted"/>
<dbReference type="Proteomes" id="UP000073492">
    <property type="component" value="Unassembled WGS sequence"/>
</dbReference>